<name>A0A9Q3KH04_9BASI</name>
<dbReference type="AlphaFoldDB" id="A0A9Q3KH04"/>
<sequence>MAQEKDGGYIIPEIDILRNYIEEELEEEVVIKGRSELLNSDEIKSKKITRFEDESWEEVITQMKDINKKIRNSPAEEAHVNEAPKEVNPMKDVLEHLKEISEAVNPQKRSLRIKTHTRIRISTKFTTLQTKKYPGTFNYKLSTLCASKAL</sequence>
<evidence type="ECO:0000313" key="1">
    <source>
        <dbReference type="EMBL" id="MBW0579971.1"/>
    </source>
</evidence>
<comment type="caution">
    <text evidence="1">The sequence shown here is derived from an EMBL/GenBank/DDBJ whole genome shotgun (WGS) entry which is preliminary data.</text>
</comment>
<reference evidence="1" key="1">
    <citation type="submission" date="2021-03" db="EMBL/GenBank/DDBJ databases">
        <title>Draft genome sequence of rust myrtle Austropuccinia psidii MF-1, a brazilian biotype.</title>
        <authorList>
            <person name="Quecine M.C."/>
            <person name="Pachon D.M.R."/>
            <person name="Bonatelli M.L."/>
            <person name="Correr F.H."/>
            <person name="Franceschini L.M."/>
            <person name="Leite T.F."/>
            <person name="Margarido G.R.A."/>
            <person name="Almeida C.A."/>
            <person name="Ferrarezi J.A."/>
            <person name="Labate C.A."/>
        </authorList>
    </citation>
    <scope>NUCLEOTIDE SEQUENCE</scope>
    <source>
        <strain evidence="1">MF-1</strain>
    </source>
</reference>
<gene>
    <name evidence="1" type="ORF">O181_119686</name>
</gene>
<proteinExistence type="predicted"/>
<dbReference type="Proteomes" id="UP000765509">
    <property type="component" value="Unassembled WGS sequence"/>
</dbReference>
<dbReference type="OrthoDB" id="2506366at2759"/>
<dbReference type="EMBL" id="AVOT02106370">
    <property type="protein sequence ID" value="MBW0579971.1"/>
    <property type="molecule type" value="Genomic_DNA"/>
</dbReference>
<evidence type="ECO:0000313" key="2">
    <source>
        <dbReference type="Proteomes" id="UP000765509"/>
    </source>
</evidence>
<accession>A0A9Q3KH04</accession>
<keyword evidence="2" id="KW-1185">Reference proteome</keyword>
<organism evidence="1 2">
    <name type="scientific">Austropuccinia psidii MF-1</name>
    <dbReference type="NCBI Taxonomy" id="1389203"/>
    <lineage>
        <taxon>Eukaryota</taxon>
        <taxon>Fungi</taxon>
        <taxon>Dikarya</taxon>
        <taxon>Basidiomycota</taxon>
        <taxon>Pucciniomycotina</taxon>
        <taxon>Pucciniomycetes</taxon>
        <taxon>Pucciniales</taxon>
        <taxon>Sphaerophragmiaceae</taxon>
        <taxon>Austropuccinia</taxon>
    </lineage>
</organism>
<protein>
    <submittedName>
        <fullName evidence="1">Uncharacterized protein</fullName>
    </submittedName>
</protein>